<dbReference type="SUPFAM" id="SSF49764">
    <property type="entry name" value="HSP20-like chaperones"/>
    <property type="match status" value="1"/>
</dbReference>
<dbReference type="PANTHER" id="PTHR11527">
    <property type="entry name" value="HEAT-SHOCK PROTEIN 20 FAMILY MEMBER"/>
    <property type="match status" value="1"/>
</dbReference>
<evidence type="ECO:0000256" key="2">
    <source>
        <dbReference type="RuleBase" id="RU003616"/>
    </source>
</evidence>
<dbReference type="CDD" id="cd06464">
    <property type="entry name" value="ACD_sHsps-like"/>
    <property type="match status" value="1"/>
</dbReference>
<evidence type="ECO:0000313" key="4">
    <source>
        <dbReference type="EMBL" id="OGZ66427.1"/>
    </source>
</evidence>
<dbReference type="Proteomes" id="UP000178774">
    <property type="component" value="Unassembled WGS sequence"/>
</dbReference>
<name>A0A1G2HVD6_9BACT</name>
<gene>
    <name evidence="4" type="ORF">A2822_01590</name>
</gene>
<organism evidence="4 5">
    <name type="scientific">Candidatus Staskawiczbacteria bacterium RIFCSPHIGHO2_01_FULL_41_41</name>
    <dbReference type="NCBI Taxonomy" id="1802203"/>
    <lineage>
        <taxon>Bacteria</taxon>
        <taxon>Candidatus Staskawicziibacteriota</taxon>
    </lineage>
</organism>
<dbReference type="Pfam" id="PF00011">
    <property type="entry name" value="HSP20"/>
    <property type="match status" value="1"/>
</dbReference>
<dbReference type="InterPro" id="IPR031107">
    <property type="entry name" value="Small_HSP"/>
</dbReference>
<proteinExistence type="inferred from homology"/>
<dbReference type="Gene3D" id="2.60.40.790">
    <property type="match status" value="1"/>
</dbReference>
<comment type="similarity">
    <text evidence="1 2">Belongs to the small heat shock protein (HSP20) family.</text>
</comment>
<feature type="domain" description="SHSP" evidence="3">
    <location>
        <begin position="24"/>
        <end position="143"/>
    </location>
</feature>
<dbReference type="PROSITE" id="PS01031">
    <property type="entry name" value="SHSP"/>
    <property type="match status" value="1"/>
</dbReference>
<comment type="caution">
    <text evidence="4">The sequence shown here is derived from an EMBL/GenBank/DDBJ whole genome shotgun (WGS) entry which is preliminary data.</text>
</comment>
<dbReference type="AlphaFoldDB" id="A0A1G2HVD6"/>
<dbReference type="InterPro" id="IPR002068">
    <property type="entry name" value="A-crystallin/Hsp20_dom"/>
</dbReference>
<dbReference type="InterPro" id="IPR008978">
    <property type="entry name" value="HSP20-like_chaperone"/>
</dbReference>
<sequence length="143" mass="15963">MAKKIKATDEKTMEAPEKMADANIFHQDGQLVVDVFETNEEFVVLAAIAGVQIKDLDISVEKEMMIIKGDRQDPHEDPTNPSTSLRARKFFAQECYWGPFSRKIVLPENIDTNAAKAEINKGLLTIKIPKTDGTSIKTKVEVS</sequence>
<evidence type="ECO:0000313" key="5">
    <source>
        <dbReference type="Proteomes" id="UP000178774"/>
    </source>
</evidence>
<accession>A0A1G2HVD6</accession>
<evidence type="ECO:0000259" key="3">
    <source>
        <dbReference type="PROSITE" id="PS01031"/>
    </source>
</evidence>
<protein>
    <recommendedName>
        <fullName evidence="3">SHSP domain-containing protein</fullName>
    </recommendedName>
</protein>
<evidence type="ECO:0000256" key="1">
    <source>
        <dbReference type="PROSITE-ProRule" id="PRU00285"/>
    </source>
</evidence>
<reference evidence="4 5" key="1">
    <citation type="journal article" date="2016" name="Nat. Commun.">
        <title>Thousands of microbial genomes shed light on interconnected biogeochemical processes in an aquifer system.</title>
        <authorList>
            <person name="Anantharaman K."/>
            <person name="Brown C.T."/>
            <person name="Hug L.A."/>
            <person name="Sharon I."/>
            <person name="Castelle C.J."/>
            <person name="Probst A.J."/>
            <person name="Thomas B.C."/>
            <person name="Singh A."/>
            <person name="Wilkins M.J."/>
            <person name="Karaoz U."/>
            <person name="Brodie E.L."/>
            <person name="Williams K.H."/>
            <person name="Hubbard S.S."/>
            <person name="Banfield J.F."/>
        </authorList>
    </citation>
    <scope>NUCLEOTIDE SEQUENCE [LARGE SCALE GENOMIC DNA]</scope>
</reference>
<dbReference type="EMBL" id="MHOP01000005">
    <property type="protein sequence ID" value="OGZ66427.1"/>
    <property type="molecule type" value="Genomic_DNA"/>
</dbReference>